<gene>
    <name evidence="2" type="primary">LOC101498153</name>
</gene>
<dbReference type="Proteomes" id="UP000087171">
    <property type="component" value="Chromosome Ca3"/>
</dbReference>
<dbReference type="InterPro" id="IPR025322">
    <property type="entry name" value="PADRE_dom"/>
</dbReference>
<proteinExistence type="predicted"/>
<evidence type="ECO:0000313" key="2">
    <source>
        <dbReference type="RefSeq" id="XP_004494415.1"/>
    </source>
</evidence>
<dbReference type="PaxDb" id="3827-XP_004494415.1"/>
<dbReference type="Pfam" id="PF14009">
    <property type="entry name" value="PADRE"/>
    <property type="match status" value="1"/>
</dbReference>
<evidence type="ECO:0000313" key="1">
    <source>
        <dbReference type="Proteomes" id="UP000087171"/>
    </source>
</evidence>
<organism evidence="1 2">
    <name type="scientific">Cicer arietinum</name>
    <name type="common">Chickpea</name>
    <name type="synonym">Garbanzo</name>
    <dbReference type="NCBI Taxonomy" id="3827"/>
    <lineage>
        <taxon>Eukaryota</taxon>
        <taxon>Viridiplantae</taxon>
        <taxon>Streptophyta</taxon>
        <taxon>Embryophyta</taxon>
        <taxon>Tracheophyta</taxon>
        <taxon>Spermatophyta</taxon>
        <taxon>Magnoliopsida</taxon>
        <taxon>eudicotyledons</taxon>
        <taxon>Gunneridae</taxon>
        <taxon>Pentapetalae</taxon>
        <taxon>rosids</taxon>
        <taxon>fabids</taxon>
        <taxon>Fabales</taxon>
        <taxon>Fabaceae</taxon>
        <taxon>Papilionoideae</taxon>
        <taxon>50 kb inversion clade</taxon>
        <taxon>NPAAA clade</taxon>
        <taxon>Hologalegina</taxon>
        <taxon>IRL clade</taxon>
        <taxon>Cicereae</taxon>
        <taxon>Cicer</taxon>
    </lineage>
</organism>
<keyword evidence="1" id="KW-1185">Reference proteome</keyword>
<dbReference type="STRING" id="3827.A0A1S2XTS1"/>
<protein>
    <submittedName>
        <fullName evidence="2">Uncharacterized protein LOC101498153</fullName>
    </submittedName>
</protein>
<dbReference type="KEGG" id="cam:101498153"/>
<reference evidence="1" key="1">
    <citation type="journal article" date="2013" name="Nat. Biotechnol.">
        <title>Draft genome sequence of chickpea (Cicer arietinum) provides a resource for trait improvement.</title>
        <authorList>
            <person name="Varshney R.K."/>
            <person name="Song C."/>
            <person name="Saxena R.K."/>
            <person name="Azam S."/>
            <person name="Yu S."/>
            <person name="Sharpe A.G."/>
            <person name="Cannon S."/>
            <person name="Baek J."/>
            <person name="Rosen B.D."/>
            <person name="Tar'an B."/>
            <person name="Millan T."/>
            <person name="Zhang X."/>
            <person name="Ramsay L.D."/>
            <person name="Iwata A."/>
            <person name="Wang Y."/>
            <person name="Nelson W."/>
            <person name="Farmer A.D."/>
            <person name="Gaur P.M."/>
            <person name="Soderlund C."/>
            <person name="Penmetsa R.V."/>
            <person name="Xu C."/>
            <person name="Bharti A.K."/>
            <person name="He W."/>
            <person name="Winter P."/>
            <person name="Zhao S."/>
            <person name="Hane J.K."/>
            <person name="Carrasquilla-Garcia N."/>
            <person name="Condie J.A."/>
            <person name="Upadhyaya H.D."/>
            <person name="Luo M.C."/>
            <person name="Thudi M."/>
            <person name="Gowda C.L."/>
            <person name="Singh N.P."/>
            <person name="Lichtenzveig J."/>
            <person name="Gali K.K."/>
            <person name="Rubio J."/>
            <person name="Nadarajan N."/>
            <person name="Dolezel J."/>
            <person name="Bansal K.C."/>
            <person name="Xu X."/>
            <person name="Edwards D."/>
            <person name="Zhang G."/>
            <person name="Kahl G."/>
            <person name="Gil J."/>
            <person name="Singh K.B."/>
            <person name="Datta S.K."/>
            <person name="Jackson S.A."/>
            <person name="Wang J."/>
            <person name="Cook D.R."/>
        </authorList>
    </citation>
    <scope>NUCLEOTIDE SEQUENCE [LARGE SCALE GENOMIC DNA]</scope>
    <source>
        <strain evidence="1">cv. CDC Frontier</strain>
    </source>
</reference>
<accession>A0A1S2XTS1</accession>
<dbReference type="RefSeq" id="XP_004494415.1">
    <property type="nucleotide sequence ID" value="XM_004494358.3"/>
</dbReference>
<dbReference type="PANTHER" id="PTHR33052">
    <property type="entry name" value="DUF4228 DOMAIN PROTEIN-RELATED"/>
    <property type="match status" value="1"/>
</dbReference>
<sequence length="194" mass="22354">MGNHISFHSTIKIIHYNGLIQKFDQPLTVAELMLEHPKHVVVDFHSALNQKRPTPLPADKNLDMNKTYVMVPVKPGKPVGLSVEECRRVLSIVESSMNSDYFMCSQGFLPWLVRFLKKKSVVIGEGETTLKIMEEERFDFCEFLPEMMEERAEYMSKQLSGKGWKPCLDTIKENKVKKNLPSWLFLTTFTATNI</sequence>
<dbReference type="GeneID" id="101498153"/>
<dbReference type="AlphaFoldDB" id="A0A1S2XTS1"/>
<reference evidence="2" key="2">
    <citation type="submission" date="2025-08" db="UniProtKB">
        <authorList>
            <consortium name="RefSeq"/>
        </authorList>
    </citation>
    <scope>IDENTIFICATION</scope>
    <source>
        <tissue evidence="2">Etiolated seedlings</tissue>
    </source>
</reference>
<name>A0A1S2XTS1_CICAR</name>
<dbReference type="OrthoDB" id="1921976at2759"/>
<dbReference type="eggNOG" id="ENOG502S304">
    <property type="taxonomic scope" value="Eukaryota"/>
</dbReference>